<dbReference type="InterPro" id="IPR006311">
    <property type="entry name" value="TAT_signal"/>
</dbReference>
<comment type="caution">
    <text evidence="8">The sequence shown here is derived from an EMBL/GenBank/DDBJ whole genome shotgun (WGS) entry which is preliminary data.</text>
</comment>
<dbReference type="SUPFAM" id="SSF141523">
    <property type="entry name" value="L,D-transpeptidase catalytic domain-like"/>
    <property type="match status" value="1"/>
</dbReference>
<dbReference type="GO" id="GO:0071555">
    <property type="term" value="P:cell wall organization"/>
    <property type="evidence" value="ECO:0007669"/>
    <property type="project" value="UniProtKB-UniRule"/>
</dbReference>
<reference evidence="8" key="1">
    <citation type="journal article" date="2020" name="mSystems">
        <title>Genome- and Community-Level Interaction Insights into Carbon Utilization and Element Cycling Functions of Hydrothermarchaeota in Hydrothermal Sediment.</title>
        <authorList>
            <person name="Zhou Z."/>
            <person name="Liu Y."/>
            <person name="Xu W."/>
            <person name="Pan J."/>
            <person name="Luo Z.H."/>
            <person name="Li M."/>
        </authorList>
    </citation>
    <scope>NUCLEOTIDE SEQUENCE [LARGE SCALE GENOMIC DNA]</scope>
    <source>
        <strain evidence="8">SpSt-556</strain>
    </source>
</reference>
<dbReference type="Pfam" id="PF03734">
    <property type="entry name" value="YkuD"/>
    <property type="match status" value="1"/>
</dbReference>
<dbReference type="Gene3D" id="2.40.440.10">
    <property type="entry name" value="L,D-transpeptidase catalytic domain-like"/>
    <property type="match status" value="1"/>
</dbReference>
<sequence>MNHKNSLSRRQFLKLGLAALGGLAFQPKLAWQRLLQEWPDAERLGRVTSGRVSIWSKPSADSQQLKTIYDDHIVIWLREVVGEPPGLTLSRRWVETPEGYIYAPRLQPVRYLPNQPVSELPTGPLGRGMWAEVTVPYLDVTLHNPPARAPWLREAQFPRLYYSQIFWIDDLRTGSDGEVYYRVTQKYGYGDILWAPAFGFRPLTREEIEPIHPDAEDKRIVVNLNYQMLSCYEGNREVYTCRISSGAKFDKDGNPTDKWSTPVGTMPTWRKLISHHMSGGVSGSGWDLPGIAWTILFSGNGEAIHSTFWHNDFGTPRSRGCINAAPDDAKWIFRWSEPHIPYDVGEMTISMPGGTKVQVIG</sequence>
<keyword evidence="4 6" id="KW-0573">Peptidoglycan synthesis</keyword>
<dbReference type="PANTHER" id="PTHR30582">
    <property type="entry name" value="L,D-TRANSPEPTIDASE"/>
    <property type="match status" value="1"/>
</dbReference>
<dbReference type="InterPro" id="IPR050979">
    <property type="entry name" value="LD-transpeptidase"/>
</dbReference>
<dbReference type="GO" id="GO:0018104">
    <property type="term" value="P:peptidoglycan-protein cross-linking"/>
    <property type="evidence" value="ECO:0007669"/>
    <property type="project" value="TreeGrafter"/>
</dbReference>
<organism evidence="8">
    <name type="scientific">Bellilinea caldifistulae</name>
    <dbReference type="NCBI Taxonomy" id="360411"/>
    <lineage>
        <taxon>Bacteria</taxon>
        <taxon>Bacillati</taxon>
        <taxon>Chloroflexota</taxon>
        <taxon>Anaerolineae</taxon>
        <taxon>Anaerolineales</taxon>
        <taxon>Anaerolineaceae</taxon>
        <taxon>Bellilinea</taxon>
    </lineage>
</organism>
<keyword evidence="5 6" id="KW-0961">Cell wall biogenesis/degradation</keyword>
<protein>
    <submittedName>
        <fullName evidence="8">L,D-transpeptidase</fullName>
    </submittedName>
</protein>
<comment type="pathway">
    <text evidence="1 6">Cell wall biogenesis; peptidoglycan biosynthesis.</text>
</comment>
<evidence type="ECO:0000256" key="3">
    <source>
        <dbReference type="ARBA" id="ARBA00022960"/>
    </source>
</evidence>
<evidence type="ECO:0000256" key="5">
    <source>
        <dbReference type="ARBA" id="ARBA00023316"/>
    </source>
</evidence>
<dbReference type="EMBL" id="DSXR01000115">
    <property type="protein sequence ID" value="HGS88162.1"/>
    <property type="molecule type" value="Genomic_DNA"/>
</dbReference>
<evidence type="ECO:0000256" key="2">
    <source>
        <dbReference type="ARBA" id="ARBA00022679"/>
    </source>
</evidence>
<evidence type="ECO:0000256" key="1">
    <source>
        <dbReference type="ARBA" id="ARBA00004752"/>
    </source>
</evidence>
<evidence type="ECO:0000313" key="8">
    <source>
        <dbReference type="EMBL" id="HGS88162.1"/>
    </source>
</evidence>
<dbReference type="GO" id="GO:0008360">
    <property type="term" value="P:regulation of cell shape"/>
    <property type="evidence" value="ECO:0007669"/>
    <property type="project" value="UniProtKB-UniRule"/>
</dbReference>
<dbReference type="PROSITE" id="PS52029">
    <property type="entry name" value="LD_TPASE"/>
    <property type="match status" value="1"/>
</dbReference>
<feature type="active site" description="Nucleophile" evidence="6">
    <location>
        <position position="321"/>
    </location>
</feature>
<dbReference type="GO" id="GO:0016740">
    <property type="term" value="F:transferase activity"/>
    <property type="evidence" value="ECO:0007669"/>
    <property type="project" value="UniProtKB-KW"/>
</dbReference>
<dbReference type="GO" id="GO:0071972">
    <property type="term" value="F:peptidoglycan L,D-transpeptidase activity"/>
    <property type="evidence" value="ECO:0007669"/>
    <property type="project" value="TreeGrafter"/>
</dbReference>
<accession>A0A7C4L0S0</accession>
<dbReference type="GO" id="GO:0005576">
    <property type="term" value="C:extracellular region"/>
    <property type="evidence" value="ECO:0007669"/>
    <property type="project" value="TreeGrafter"/>
</dbReference>
<evidence type="ECO:0000259" key="7">
    <source>
        <dbReference type="PROSITE" id="PS52029"/>
    </source>
</evidence>
<dbReference type="CDD" id="cd16913">
    <property type="entry name" value="YkuD_like"/>
    <property type="match status" value="1"/>
</dbReference>
<keyword evidence="2" id="KW-0808">Transferase</keyword>
<dbReference type="UniPathway" id="UPA00219"/>
<feature type="domain" description="L,D-TPase catalytic" evidence="7">
    <location>
        <begin position="218"/>
        <end position="360"/>
    </location>
</feature>
<dbReference type="AlphaFoldDB" id="A0A7C4L0S0"/>
<proteinExistence type="predicted"/>
<dbReference type="InterPro" id="IPR005490">
    <property type="entry name" value="LD_TPept_cat_dom"/>
</dbReference>
<gene>
    <name evidence="8" type="ORF">ENT17_11180</name>
</gene>
<dbReference type="PANTHER" id="PTHR30582:SF2">
    <property type="entry name" value="L,D-TRANSPEPTIDASE YCIB-RELATED"/>
    <property type="match status" value="1"/>
</dbReference>
<evidence type="ECO:0000256" key="6">
    <source>
        <dbReference type="PROSITE-ProRule" id="PRU01373"/>
    </source>
</evidence>
<feature type="active site" description="Proton donor/acceptor" evidence="6">
    <location>
        <position position="305"/>
    </location>
</feature>
<dbReference type="InterPro" id="IPR038063">
    <property type="entry name" value="Transpep_catalytic_dom"/>
</dbReference>
<evidence type="ECO:0000256" key="4">
    <source>
        <dbReference type="ARBA" id="ARBA00022984"/>
    </source>
</evidence>
<dbReference type="PROSITE" id="PS51318">
    <property type="entry name" value="TAT"/>
    <property type="match status" value="1"/>
</dbReference>
<keyword evidence="3 6" id="KW-0133">Cell shape</keyword>
<name>A0A7C4L0S0_9CHLR</name>